<keyword evidence="2" id="KW-0812">Transmembrane</keyword>
<feature type="compositionally biased region" description="Basic and acidic residues" evidence="1">
    <location>
        <begin position="35"/>
        <end position="46"/>
    </location>
</feature>
<feature type="transmembrane region" description="Helical" evidence="2">
    <location>
        <begin position="284"/>
        <end position="307"/>
    </location>
</feature>
<comment type="caution">
    <text evidence="3">The sequence shown here is derived from an EMBL/GenBank/DDBJ whole genome shotgun (WGS) entry which is preliminary data.</text>
</comment>
<organism evidence="3 4">
    <name type="scientific">Sorangium cellulosum</name>
    <name type="common">Polyangium cellulosum</name>
    <dbReference type="NCBI Taxonomy" id="56"/>
    <lineage>
        <taxon>Bacteria</taxon>
        <taxon>Pseudomonadati</taxon>
        <taxon>Myxococcota</taxon>
        <taxon>Polyangia</taxon>
        <taxon>Polyangiales</taxon>
        <taxon>Polyangiaceae</taxon>
        <taxon>Sorangium</taxon>
    </lineage>
</organism>
<evidence type="ECO:0000256" key="2">
    <source>
        <dbReference type="SAM" id="Phobius"/>
    </source>
</evidence>
<accession>A0A150PEB9</accession>
<keyword evidence="2" id="KW-1133">Transmembrane helix</keyword>
<sequence>MPHGGGDADCERCGTPTVAPMRPETAVPRTPPMQEQERLARLRQQDGRPPSRPPGLEALVSPAGRIDAWKLDEARLVWGATRAHLRSHPSDIAAAERLAFLTISLSNTLGASSDDLGLRALYEGALEVMASPRHRQLMRGCLARDAARLGALESARAWLAGCDPASDDLPSDSAYRVTRAYLSVARDEPEAALRVLGASDADVPIHDMMAPIAAVLRANALERAGDVDAARAQLARFMTSRSGLAGAVESVIESMPSRWRVCARSLQGARREHRRRLAKRAGGGARTGWVIVFAGSLPASFVLPGLIAGEVPGPMLIVLVIPLIFAIWGLGIVREARRQRLIAESGRQGQARVLALDSTGTKINHVPLMRVDVEVRLPGQAPFRASAKKLLHPRDALTLIGREVPICWHPKYPDEIVIDV</sequence>
<gene>
    <name evidence="3" type="ORF">BE04_05330</name>
</gene>
<feature type="region of interest" description="Disordered" evidence="1">
    <location>
        <begin position="1"/>
        <end position="58"/>
    </location>
</feature>
<reference evidence="3 4" key="1">
    <citation type="submission" date="2014-02" db="EMBL/GenBank/DDBJ databases">
        <title>The small core and large imbalanced accessory genome model reveals a collaborative survival strategy of Sorangium cellulosum strains in nature.</title>
        <authorList>
            <person name="Han K."/>
            <person name="Peng R."/>
            <person name="Blom J."/>
            <person name="Li Y.-Z."/>
        </authorList>
    </citation>
    <scope>NUCLEOTIDE SEQUENCE [LARGE SCALE GENOMIC DNA]</scope>
    <source>
        <strain evidence="3 4">So0157-18</strain>
    </source>
</reference>
<name>A0A150PEB9_SORCE</name>
<dbReference type="AlphaFoldDB" id="A0A150PEB9"/>
<evidence type="ECO:0000313" key="3">
    <source>
        <dbReference type="EMBL" id="KYF53996.1"/>
    </source>
</evidence>
<protein>
    <submittedName>
        <fullName evidence="3">Uncharacterized protein</fullName>
    </submittedName>
</protein>
<proteinExistence type="predicted"/>
<dbReference type="Proteomes" id="UP000075604">
    <property type="component" value="Unassembled WGS sequence"/>
</dbReference>
<evidence type="ECO:0000256" key="1">
    <source>
        <dbReference type="SAM" id="MobiDB-lite"/>
    </source>
</evidence>
<keyword evidence="2" id="KW-0472">Membrane</keyword>
<dbReference type="EMBL" id="JELX01002875">
    <property type="protein sequence ID" value="KYF53996.1"/>
    <property type="molecule type" value="Genomic_DNA"/>
</dbReference>
<evidence type="ECO:0000313" key="4">
    <source>
        <dbReference type="Proteomes" id="UP000075604"/>
    </source>
</evidence>
<feature type="transmembrane region" description="Helical" evidence="2">
    <location>
        <begin position="313"/>
        <end position="333"/>
    </location>
</feature>